<keyword evidence="7" id="KW-1185">Reference proteome</keyword>
<dbReference type="InterPro" id="IPR050109">
    <property type="entry name" value="HTH-type_TetR-like_transc_reg"/>
</dbReference>
<dbReference type="PANTHER" id="PTHR30055">
    <property type="entry name" value="HTH-TYPE TRANSCRIPTIONAL REGULATOR RUTR"/>
    <property type="match status" value="1"/>
</dbReference>
<dbReference type="EMBL" id="JBHTLX010000006">
    <property type="protein sequence ID" value="MFD1247126.1"/>
    <property type="molecule type" value="Genomic_DNA"/>
</dbReference>
<evidence type="ECO:0000256" key="3">
    <source>
        <dbReference type="ARBA" id="ARBA00023163"/>
    </source>
</evidence>
<dbReference type="PROSITE" id="PS01081">
    <property type="entry name" value="HTH_TETR_1"/>
    <property type="match status" value="1"/>
</dbReference>
<feature type="domain" description="HTH tetR-type" evidence="5">
    <location>
        <begin position="17"/>
        <end position="77"/>
    </location>
</feature>
<dbReference type="SUPFAM" id="SSF46689">
    <property type="entry name" value="Homeodomain-like"/>
    <property type="match status" value="1"/>
</dbReference>
<dbReference type="InterPro" id="IPR009057">
    <property type="entry name" value="Homeodomain-like_sf"/>
</dbReference>
<evidence type="ECO:0000313" key="6">
    <source>
        <dbReference type="EMBL" id="MFD1247126.1"/>
    </source>
</evidence>
<accession>A0ABW3VVN0</accession>
<sequence length="198" mass="21834">MHSMPEVCTNRREAKRHQTALRLQQCALQLTLDKGFDGWTIDDLAVAAEVSRRTVFNYFDGKADVVLGPGIEVDPATVDAFVAGGPTGRLFDDLLVLAHEATRDRADEGLINSLRQAVVSDSRLLALVHERLETAADGFAECVRQREGDDFPPQRARLLLKLLLTFFDNALDRTAEDPGRTFTEHFDAAVADARTALA</sequence>
<gene>
    <name evidence="6" type="ORF">ACFQ3F_04945</name>
</gene>
<keyword evidence="2 4" id="KW-0238">DNA-binding</keyword>
<dbReference type="PANTHER" id="PTHR30055:SF238">
    <property type="entry name" value="MYCOFACTOCIN BIOSYNTHESIS TRANSCRIPTIONAL REGULATOR MFTR-RELATED"/>
    <property type="match status" value="1"/>
</dbReference>
<dbReference type="InterPro" id="IPR023772">
    <property type="entry name" value="DNA-bd_HTH_TetR-type_CS"/>
</dbReference>
<protein>
    <submittedName>
        <fullName evidence="6">TetR/AcrR family transcriptional regulator</fullName>
    </submittedName>
</protein>
<evidence type="ECO:0000256" key="4">
    <source>
        <dbReference type="PROSITE-ProRule" id="PRU00335"/>
    </source>
</evidence>
<keyword evidence="1" id="KW-0805">Transcription regulation</keyword>
<keyword evidence="3" id="KW-0804">Transcription</keyword>
<evidence type="ECO:0000256" key="2">
    <source>
        <dbReference type="ARBA" id="ARBA00023125"/>
    </source>
</evidence>
<dbReference type="Proteomes" id="UP001597229">
    <property type="component" value="Unassembled WGS sequence"/>
</dbReference>
<organism evidence="6 7">
    <name type="scientific">Nocardioides ginsengisoli</name>
    <dbReference type="NCBI Taxonomy" id="363868"/>
    <lineage>
        <taxon>Bacteria</taxon>
        <taxon>Bacillati</taxon>
        <taxon>Actinomycetota</taxon>
        <taxon>Actinomycetes</taxon>
        <taxon>Propionibacteriales</taxon>
        <taxon>Nocardioidaceae</taxon>
        <taxon>Nocardioides</taxon>
    </lineage>
</organism>
<dbReference type="PROSITE" id="PS50977">
    <property type="entry name" value="HTH_TETR_2"/>
    <property type="match status" value="1"/>
</dbReference>
<comment type="caution">
    <text evidence="6">The sequence shown here is derived from an EMBL/GenBank/DDBJ whole genome shotgun (WGS) entry which is preliminary data.</text>
</comment>
<evidence type="ECO:0000313" key="7">
    <source>
        <dbReference type="Proteomes" id="UP001597229"/>
    </source>
</evidence>
<reference evidence="7" key="1">
    <citation type="journal article" date="2019" name="Int. J. Syst. Evol. Microbiol.">
        <title>The Global Catalogue of Microorganisms (GCM) 10K type strain sequencing project: providing services to taxonomists for standard genome sequencing and annotation.</title>
        <authorList>
            <consortium name="The Broad Institute Genomics Platform"/>
            <consortium name="The Broad Institute Genome Sequencing Center for Infectious Disease"/>
            <person name="Wu L."/>
            <person name="Ma J."/>
        </authorList>
    </citation>
    <scope>NUCLEOTIDE SEQUENCE [LARGE SCALE GENOMIC DNA]</scope>
    <source>
        <strain evidence="7">CCUG 52478</strain>
    </source>
</reference>
<dbReference type="Pfam" id="PF00440">
    <property type="entry name" value="TetR_N"/>
    <property type="match status" value="1"/>
</dbReference>
<name>A0ABW3VVN0_9ACTN</name>
<proteinExistence type="predicted"/>
<evidence type="ECO:0000256" key="1">
    <source>
        <dbReference type="ARBA" id="ARBA00023015"/>
    </source>
</evidence>
<dbReference type="Gene3D" id="1.10.357.10">
    <property type="entry name" value="Tetracycline Repressor, domain 2"/>
    <property type="match status" value="1"/>
</dbReference>
<dbReference type="InterPro" id="IPR001647">
    <property type="entry name" value="HTH_TetR"/>
</dbReference>
<evidence type="ECO:0000259" key="5">
    <source>
        <dbReference type="PROSITE" id="PS50977"/>
    </source>
</evidence>
<dbReference type="RefSeq" id="WP_367920429.1">
    <property type="nucleotide sequence ID" value="NZ_BAABAC010000031.1"/>
</dbReference>
<feature type="DNA-binding region" description="H-T-H motif" evidence="4">
    <location>
        <begin position="40"/>
        <end position="59"/>
    </location>
</feature>